<dbReference type="PANTHER" id="PTHR43798">
    <property type="entry name" value="MONOACYLGLYCEROL LIPASE"/>
    <property type="match status" value="1"/>
</dbReference>
<keyword evidence="2" id="KW-0378">Hydrolase</keyword>
<dbReference type="AlphaFoldDB" id="A0A261VH93"/>
<dbReference type="Proteomes" id="UP000215633">
    <property type="component" value="Unassembled WGS sequence"/>
</dbReference>
<feature type="domain" description="AB hydrolase-1" evidence="1">
    <location>
        <begin position="39"/>
        <end position="263"/>
    </location>
</feature>
<organism evidence="2 3">
    <name type="scientific">Bordetella genomosp. 2</name>
    <dbReference type="NCBI Taxonomy" id="1983456"/>
    <lineage>
        <taxon>Bacteria</taxon>
        <taxon>Pseudomonadati</taxon>
        <taxon>Pseudomonadota</taxon>
        <taxon>Betaproteobacteria</taxon>
        <taxon>Burkholderiales</taxon>
        <taxon>Alcaligenaceae</taxon>
        <taxon>Bordetella</taxon>
    </lineage>
</organism>
<dbReference type="InterPro" id="IPR000073">
    <property type="entry name" value="AB_hydrolase_1"/>
</dbReference>
<dbReference type="GO" id="GO:0016787">
    <property type="term" value="F:hydrolase activity"/>
    <property type="evidence" value="ECO:0007669"/>
    <property type="project" value="UniProtKB-KW"/>
</dbReference>
<evidence type="ECO:0000259" key="1">
    <source>
        <dbReference type="Pfam" id="PF12697"/>
    </source>
</evidence>
<dbReference type="Pfam" id="PF12697">
    <property type="entry name" value="Abhydrolase_6"/>
    <property type="match status" value="1"/>
</dbReference>
<name>A0A261VH93_9BORD</name>
<dbReference type="GO" id="GO:0016020">
    <property type="term" value="C:membrane"/>
    <property type="evidence" value="ECO:0007669"/>
    <property type="project" value="TreeGrafter"/>
</dbReference>
<dbReference type="Gene3D" id="3.40.50.1820">
    <property type="entry name" value="alpha/beta hydrolase"/>
    <property type="match status" value="1"/>
</dbReference>
<dbReference type="SUPFAM" id="SSF53474">
    <property type="entry name" value="alpha/beta-Hydrolases"/>
    <property type="match status" value="1"/>
</dbReference>
<reference evidence="3" key="1">
    <citation type="submission" date="2017-05" db="EMBL/GenBank/DDBJ databases">
        <title>Complete and WGS of Bordetella genogroups.</title>
        <authorList>
            <person name="Spilker T."/>
            <person name="Lipuma J."/>
        </authorList>
    </citation>
    <scope>NUCLEOTIDE SEQUENCE [LARGE SCALE GENOMIC DNA]</scope>
    <source>
        <strain evidence="3">AU8256</strain>
    </source>
</reference>
<protein>
    <submittedName>
        <fullName evidence="2">Alpha/beta hydrolase</fullName>
    </submittedName>
</protein>
<comment type="caution">
    <text evidence="2">The sequence shown here is derived from an EMBL/GenBank/DDBJ whole genome shotgun (WGS) entry which is preliminary data.</text>
</comment>
<accession>A0A261VH93</accession>
<keyword evidence="3" id="KW-1185">Reference proteome</keyword>
<dbReference type="PANTHER" id="PTHR43798:SF33">
    <property type="entry name" value="HYDROLASE, PUTATIVE (AFU_ORTHOLOGUE AFUA_2G14860)-RELATED"/>
    <property type="match status" value="1"/>
</dbReference>
<dbReference type="InterPro" id="IPR029058">
    <property type="entry name" value="AB_hydrolase_fold"/>
</dbReference>
<gene>
    <name evidence="2" type="ORF">CAL24_16825</name>
</gene>
<evidence type="ECO:0000313" key="2">
    <source>
        <dbReference type="EMBL" id="OZI73526.1"/>
    </source>
</evidence>
<proteinExistence type="predicted"/>
<dbReference type="InterPro" id="IPR050266">
    <property type="entry name" value="AB_hydrolase_sf"/>
</dbReference>
<sequence length="275" mass="30346">MSGTVAADATAWAGLRALGRDLRLEYRWIAPARRDAPLLVFLHEGLGSASMWKDWPERACDAAGCRGLVYSRYGYGRSTPRPPDEQWPVHFMHDQARDVLPALLRTLGVDAARDRPVLYGHSDGASIALLYAAMHPEAIAGVVAAAPHIMVEDVAIASIRQARRAYLETDLPARLARYHADPGSAFWGWNDIWLDPAFRAWDIRDYLPRIRCPLLALQGVDDEYGTLEQIRGIRRLAPQTRLLEIPACGHAPHKDQPDTVIAAVADFVGGLSKTG</sequence>
<dbReference type="EMBL" id="NEVT01000007">
    <property type="protein sequence ID" value="OZI73526.1"/>
    <property type="molecule type" value="Genomic_DNA"/>
</dbReference>
<evidence type="ECO:0000313" key="3">
    <source>
        <dbReference type="Proteomes" id="UP000215633"/>
    </source>
</evidence>